<comment type="similarity">
    <text evidence="1">Belongs to the LytR/CpsA/Psr (LCP) family.</text>
</comment>
<feature type="domain" description="Cell envelope-related transcriptional attenuator" evidence="3">
    <location>
        <begin position="111"/>
        <end position="256"/>
    </location>
</feature>
<evidence type="ECO:0000313" key="4">
    <source>
        <dbReference type="EMBL" id="MBP1936222.1"/>
    </source>
</evidence>
<keyword evidence="2" id="KW-0472">Membrane</keyword>
<feature type="transmembrane region" description="Helical" evidence="2">
    <location>
        <begin position="28"/>
        <end position="46"/>
    </location>
</feature>
<comment type="caution">
    <text evidence="4">The sequence shown here is derived from an EMBL/GenBank/DDBJ whole genome shotgun (WGS) entry which is preliminary data.</text>
</comment>
<organism evidence="4 5">
    <name type="scientific">Paenibacillus sediminis</name>
    <dbReference type="NCBI Taxonomy" id="664909"/>
    <lineage>
        <taxon>Bacteria</taxon>
        <taxon>Bacillati</taxon>
        <taxon>Bacillota</taxon>
        <taxon>Bacilli</taxon>
        <taxon>Bacillales</taxon>
        <taxon>Paenibacillaceae</taxon>
        <taxon>Paenibacillus</taxon>
    </lineage>
</organism>
<evidence type="ECO:0000259" key="3">
    <source>
        <dbReference type="Pfam" id="PF03816"/>
    </source>
</evidence>
<dbReference type="InterPro" id="IPR050922">
    <property type="entry name" value="LytR/CpsA/Psr_CW_biosynth"/>
</dbReference>
<evidence type="ECO:0000256" key="2">
    <source>
        <dbReference type="SAM" id="Phobius"/>
    </source>
</evidence>
<reference evidence="4 5" key="1">
    <citation type="submission" date="2021-03" db="EMBL/GenBank/DDBJ databases">
        <title>Genomic Encyclopedia of Type Strains, Phase IV (KMG-IV): sequencing the most valuable type-strain genomes for metagenomic binning, comparative biology and taxonomic classification.</title>
        <authorList>
            <person name="Goeker M."/>
        </authorList>
    </citation>
    <scope>NUCLEOTIDE SEQUENCE [LARGE SCALE GENOMIC DNA]</scope>
    <source>
        <strain evidence="4 5">DSM 23491</strain>
    </source>
</reference>
<proteinExistence type="inferred from homology"/>
<protein>
    <submittedName>
        <fullName evidence="4">LCP family protein required for cell wall assembly</fullName>
    </submittedName>
</protein>
<dbReference type="PANTHER" id="PTHR33392">
    <property type="entry name" value="POLYISOPRENYL-TEICHOIC ACID--PEPTIDOGLYCAN TEICHOIC ACID TRANSFERASE TAGU"/>
    <property type="match status" value="1"/>
</dbReference>
<keyword evidence="2" id="KW-0812">Transmembrane</keyword>
<keyword evidence="5" id="KW-1185">Reference proteome</keyword>
<sequence>MKLEDNIGTKPLKRTANNRNQTIRKRKIWAAIACSLVLICIGSFMFRKELAILLFDTFISNKVEATLDNSYKPIGSESEQQQEQTQPADQSLSPFSVLLLGIDQRKNEAARSDSIIYSVMRKKDNKILLLSIPRDSKAYIVGKDFETKINAAHAYGGAKMSVDTVENLLQVPVNYYATINFAGLTEIVDALGGVELPITKDIVNRQKIHEKFIIKAGKPIYTGEEALNYVRYREDSDMNRTERQRIFLNSLMNRVLSLNQITKLPQLLEIAGSNFTTNMKSNFMIELAKDIFKSGQTPQIESYMLRGSDAKVDGVYYYIIDEQDLNYVKELLQNWMNPNTDEANLMIPKSN</sequence>
<dbReference type="PANTHER" id="PTHR33392:SF6">
    <property type="entry name" value="POLYISOPRENYL-TEICHOIC ACID--PEPTIDOGLYCAN TEICHOIC ACID TRANSFERASE TAGU"/>
    <property type="match status" value="1"/>
</dbReference>
<dbReference type="Gene3D" id="3.40.630.190">
    <property type="entry name" value="LCP protein"/>
    <property type="match status" value="1"/>
</dbReference>
<evidence type="ECO:0000313" key="5">
    <source>
        <dbReference type="Proteomes" id="UP001519273"/>
    </source>
</evidence>
<dbReference type="Pfam" id="PF03816">
    <property type="entry name" value="LytR_cpsA_psr"/>
    <property type="match status" value="1"/>
</dbReference>
<dbReference type="Proteomes" id="UP001519273">
    <property type="component" value="Unassembled WGS sequence"/>
</dbReference>
<keyword evidence="2" id="KW-1133">Transmembrane helix</keyword>
<dbReference type="EMBL" id="JAGGKP010000001">
    <property type="protein sequence ID" value="MBP1936222.1"/>
    <property type="molecule type" value="Genomic_DNA"/>
</dbReference>
<accession>A0ABS4H1H7</accession>
<dbReference type="NCBIfam" id="TIGR00350">
    <property type="entry name" value="lytR_cpsA_psr"/>
    <property type="match status" value="1"/>
</dbReference>
<name>A0ABS4H1H7_9BACL</name>
<evidence type="ECO:0000256" key="1">
    <source>
        <dbReference type="ARBA" id="ARBA00006068"/>
    </source>
</evidence>
<dbReference type="InterPro" id="IPR004474">
    <property type="entry name" value="LytR_CpsA_psr"/>
</dbReference>
<gene>
    <name evidence="4" type="ORF">J2Z20_001083</name>
</gene>
<dbReference type="RefSeq" id="WP_209846178.1">
    <property type="nucleotide sequence ID" value="NZ_CBCRVE010000002.1"/>
</dbReference>